<dbReference type="AlphaFoldDB" id="A0A7S4JPJ9"/>
<organism evidence="2">
    <name type="scientific">Odontella aurita</name>
    <dbReference type="NCBI Taxonomy" id="265563"/>
    <lineage>
        <taxon>Eukaryota</taxon>
        <taxon>Sar</taxon>
        <taxon>Stramenopiles</taxon>
        <taxon>Ochrophyta</taxon>
        <taxon>Bacillariophyta</taxon>
        <taxon>Mediophyceae</taxon>
        <taxon>Biddulphiophycidae</taxon>
        <taxon>Eupodiscales</taxon>
        <taxon>Odontellaceae</taxon>
        <taxon>Odontella</taxon>
    </lineage>
</organism>
<accession>A0A7S4JPJ9</accession>
<name>A0A7S4JPJ9_9STRA</name>
<feature type="region of interest" description="Disordered" evidence="1">
    <location>
        <begin position="188"/>
        <end position="225"/>
    </location>
</feature>
<gene>
    <name evidence="2" type="ORF">OAUR00152_LOCUS31358</name>
</gene>
<evidence type="ECO:0000313" key="2">
    <source>
        <dbReference type="EMBL" id="CAE2269908.1"/>
    </source>
</evidence>
<proteinExistence type="predicted"/>
<dbReference type="PROSITE" id="PS51257">
    <property type="entry name" value="PROKAR_LIPOPROTEIN"/>
    <property type="match status" value="1"/>
</dbReference>
<evidence type="ECO:0000256" key="1">
    <source>
        <dbReference type="SAM" id="MobiDB-lite"/>
    </source>
</evidence>
<feature type="compositionally biased region" description="Basic and acidic residues" evidence="1">
    <location>
        <begin position="151"/>
        <end position="161"/>
    </location>
</feature>
<dbReference type="EMBL" id="HBKQ01045519">
    <property type="protein sequence ID" value="CAE2269908.1"/>
    <property type="molecule type" value="Transcribed_RNA"/>
</dbReference>
<sequence length="366" mass="39542">MTHSRRQARRQNRPSTVALAAAGFLSAYSCSVAAFSPSLPSVVAAPSHRSPGSWRCRRTPSFSTSPAACTVYATTKDLDDIPTSPKLESAAVRRFTTGYDKLCKNCPTRLKPRVDTLAEMILGLSDSERDELMATVTKRAEEGAEGSAETSETKDGTRGARNAREVYDFQVEMEGASLIGTVTKKKAKSVRRNGVAVRPMNDSRQKKRIENMSTGDGKRSSADDLAVRDAKLSAKLTKSRSKLQKSQLDHSRTSRLLTVASLFLSEGGEASLPPSVAGANDCNADVDELRSMDVSELELQKLKYEATMAKCAGKMAKARVKMFASNLELSRVRALRAERMNQEGEASIGNGTTEGGANGKVATMFD</sequence>
<feature type="region of interest" description="Disordered" evidence="1">
    <location>
        <begin position="344"/>
        <end position="366"/>
    </location>
</feature>
<feature type="compositionally biased region" description="Basic and acidic residues" evidence="1">
    <location>
        <begin position="201"/>
        <end position="225"/>
    </location>
</feature>
<reference evidence="2" key="1">
    <citation type="submission" date="2021-01" db="EMBL/GenBank/DDBJ databases">
        <authorList>
            <person name="Corre E."/>
            <person name="Pelletier E."/>
            <person name="Niang G."/>
            <person name="Scheremetjew M."/>
            <person name="Finn R."/>
            <person name="Kale V."/>
            <person name="Holt S."/>
            <person name="Cochrane G."/>
            <person name="Meng A."/>
            <person name="Brown T."/>
            <person name="Cohen L."/>
        </authorList>
    </citation>
    <scope>NUCLEOTIDE SEQUENCE</scope>
    <source>
        <strain evidence="2">Isolate 1302-5</strain>
    </source>
</reference>
<protein>
    <submittedName>
        <fullName evidence="2">Uncharacterized protein</fullName>
    </submittedName>
</protein>
<feature type="region of interest" description="Disordered" evidence="1">
    <location>
        <begin position="138"/>
        <end position="161"/>
    </location>
</feature>